<evidence type="ECO:0000313" key="1">
    <source>
        <dbReference type="EMBL" id="MFG6457099.1"/>
    </source>
</evidence>
<accession>A0ABW7G588</accession>
<sequence length="187" mass="20734">MPAFILWRHPKPLGAAGRCIGGRTDLPVDRRKAKRLAHRIRQHARRHGLPREVVTSPLTRAADVGRWLRRWGFVWRVDAGLAEMDFGAWDGRPWQSIGPAEFDRWMGDFCGFAFDGGESLAALLQRAAAWQPPCALAVGHGGWMTARQWRGAPPQPATWPQPPRYGRCCQEHDDLSAVTASGGHSGA</sequence>
<dbReference type="Proteomes" id="UP001606305">
    <property type="component" value="Unassembled WGS sequence"/>
</dbReference>
<name>A0ABW7G588_9BURK</name>
<dbReference type="EMBL" id="JBIGIA010000006">
    <property type="protein sequence ID" value="MFG6457099.1"/>
    <property type="molecule type" value="Genomic_DNA"/>
</dbReference>
<organism evidence="1 2">
    <name type="scientific">Pelomonas nitida</name>
    <dbReference type="NCBI Taxonomy" id="3299027"/>
    <lineage>
        <taxon>Bacteria</taxon>
        <taxon>Pseudomonadati</taxon>
        <taxon>Pseudomonadota</taxon>
        <taxon>Betaproteobacteria</taxon>
        <taxon>Burkholderiales</taxon>
        <taxon>Sphaerotilaceae</taxon>
        <taxon>Roseateles</taxon>
    </lineage>
</organism>
<dbReference type="SUPFAM" id="SSF53254">
    <property type="entry name" value="Phosphoglycerate mutase-like"/>
    <property type="match status" value="1"/>
</dbReference>
<dbReference type="RefSeq" id="WP_394487924.1">
    <property type="nucleotide sequence ID" value="NZ_JBIGIA010000006.1"/>
</dbReference>
<dbReference type="Pfam" id="PF00300">
    <property type="entry name" value="His_Phos_1"/>
    <property type="match status" value="1"/>
</dbReference>
<dbReference type="Gene3D" id="3.40.50.1240">
    <property type="entry name" value="Phosphoglycerate mutase-like"/>
    <property type="match status" value="1"/>
</dbReference>
<evidence type="ECO:0000313" key="2">
    <source>
        <dbReference type="Proteomes" id="UP001606305"/>
    </source>
</evidence>
<dbReference type="SMART" id="SM00855">
    <property type="entry name" value="PGAM"/>
    <property type="match status" value="1"/>
</dbReference>
<proteinExistence type="predicted"/>
<reference evidence="1 2" key="1">
    <citation type="submission" date="2024-09" db="EMBL/GenBank/DDBJ databases">
        <title>Novel species of the genus Pelomonas and Roseateles isolated from streams.</title>
        <authorList>
            <person name="Lu H."/>
        </authorList>
    </citation>
    <scope>NUCLEOTIDE SEQUENCE [LARGE SCALE GENOMIC DNA]</scope>
    <source>
        <strain evidence="1 2">BYS96W</strain>
    </source>
</reference>
<keyword evidence="2" id="KW-1185">Reference proteome</keyword>
<dbReference type="InterPro" id="IPR029033">
    <property type="entry name" value="His_PPase_superfam"/>
</dbReference>
<comment type="caution">
    <text evidence="1">The sequence shown here is derived from an EMBL/GenBank/DDBJ whole genome shotgun (WGS) entry which is preliminary data.</text>
</comment>
<dbReference type="InterPro" id="IPR013078">
    <property type="entry name" value="His_Pase_superF_clade-1"/>
</dbReference>
<protein>
    <submittedName>
        <fullName evidence="1">Histidine phosphatase family protein</fullName>
    </submittedName>
</protein>
<gene>
    <name evidence="1" type="ORF">ACG00X_09660</name>
</gene>